<keyword evidence="2" id="KW-0067">ATP-binding</keyword>
<organism evidence="2 3">
    <name type="scientific">Streptomyces spongiae</name>
    <dbReference type="NCBI Taxonomy" id="565072"/>
    <lineage>
        <taxon>Bacteria</taxon>
        <taxon>Bacillati</taxon>
        <taxon>Actinomycetota</taxon>
        <taxon>Actinomycetes</taxon>
        <taxon>Kitasatosporales</taxon>
        <taxon>Streptomycetaceae</taxon>
        <taxon>Streptomyces</taxon>
    </lineage>
</organism>
<dbReference type="Pfam" id="PF13401">
    <property type="entry name" value="AAA_22"/>
    <property type="match status" value="1"/>
</dbReference>
<comment type="caution">
    <text evidence="2">The sequence shown here is derived from an EMBL/GenBank/DDBJ whole genome shotgun (WGS) entry which is preliminary data.</text>
</comment>
<gene>
    <name evidence="2" type="ORF">FNH08_26305</name>
</gene>
<evidence type="ECO:0000313" key="2">
    <source>
        <dbReference type="EMBL" id="MPY60540.1"/>
    </source>
</evidence>
<name>A0A5N8XM75_9ACTN</name>
<dbReference type="Gene3D" id="3.40.50.300">
    <property type="entry name" value="P-loop containing nucleotide triphosphate hydrolases"/>
    <property type="match status" value="1"/>
</dbReference>
<keyword evidence="3" id="KW-1185">Reference proteome</keyword>
<dbReference type="AlphaFoldDB" id="A0A5N8XM75"/>
<accession>A0A5N8XM75</accession>
<dbReference type="GO" id="GO:0005524">
    <property type="term" value="F:ATP binding"/>
    <property type="evidence" value="ECO:0007669"/>
    <property type="project" value="UniProtKB-KW"/>
</dbReference>
<keyword evidence="2" id="KW-0547">Nucleotide-binding</keyword>
<evidence type="ECO:0000259" key="1">
    <source>
        <dbReference type="Pfam" id="PF13401"/>
    </source>
</evidence>
<protein>
    <submittedName>
        <fullName evidence="2">ATP-binding protein</fullName>
    </submittedName>
</protein>
<feature type="domain" description="ORC1/DEAH AAA+ ATPase" evidence="1">
    <location>
        <begin position="195"/>
        <end position="348"/>
    </location>
</feature>
<dbReference type="GO" id="GO:0016887">
    <property type="term" value="F:ATP hydrolysis activity"/>
    <property type="evidence" value="ECO:0007669"/>
    <property type="project" value="InterPro"/>
</dbReference>
<dbReference type="EMBL" id="VJZC01000220">
    <property type="protein sequence ID" value="MPY60540.1"/>
    <property type="molecule type" value="Genomic_DNA"/>
</dbReference>
<dbReference type="InterPro" id="IPR049945">
    <property type="entry name" value="AAA_22"/>
</dbReference>
<dbReference type="RefSeq" id="WP_152774014.1">
    <property type="nucleotide sequence ID" value="NZ_VJZC01000220.1"/>
</dbReference>
<dbReference type="SUPFAM" id="SSF52540">
    <property type="entry name" value="P-loop containing nucleoside triphosphate hydrolases"/>
    <property type="match status" value="1"/>
</dbReference>
<dbReference type="OrthoDB" id="218695at2"/>
<sequence>MPDESPTTPTPQKLRNVKDDIRALVSQDQLATELSAALEGLFQINSHKRFRAYNGNYVSMYAKPTKAIQNSLAIDREVFILIANYSNVHARTIVICQDEIKRAQPRLQPDLAVVLHADPDGDENLRVWGREAGITVFPIYRPRAGAMPPSAVVRQRLARELFATDSFQVTGPVSDDNEFFGRREQAIELLRQLQSGRIAALFGLRKVGKTSMLNRIIDLAREAGAPKIAMVDCSLRGFNEMRAPDALKALARLSRLATQQGYAHISQTLRRTDSDLMSTFEALWEAPGKQSLLIILDEVDYITPDSPTSPHWNNDFNDFWREFRALVQESKRRDFKLSVLVSGVSSLAFRVAEIEGIENSVLHFVPEDYLSPFADGAADAMIKALGKRCGLQFSPEGRKEIAATAAYLPYWMRMVGSYIHRHVELGSRLMMLESDVVASLCQEFAETEGAEIARIALQNLQRVDPPMFDMLLRCGDKGRVLARDARPLLRYGLVRQNGQLVEIQSSVVSLGLDLFVARSGSSVNATSSKSVGGLELEESEWAEELASINRRRNILERKAREFVRVVLKMGLPTEKNWVDTVISALPARRKDECSGLAPDALMGKLYWLELGNIIAREWKHFERFFQDKRRLQSAFQLLNERPDAHAKDVDLADVALQRRELTWLEERIAQ</sequence>
<dbReference type="InterPro" id="IPR027417">
    <property type="entry name" value="P-loop_NTPase"/>
</dbReference>
<evidence type="ECO:0000313" key="3">
    <source>
        <dbReference type="Proteomes" id="UP000400924"/>
    </source>
</evidence>
<dbReference type="Proteomes" id="UP000400924">
    <property type="component" value="Unassembled WGS sequence"/>
</dbReference>
<reference evidence="2 3" key="1">
    <citation type="submission" date="2019-07" db="EMBL/GenBank/DDBJ databases">
        <title>New species of Amycolatopsis and Streptomyces.</title>
        <authorList>
            <person name="Duangmal K."/>
            <person name="Teo W.F.A."/>
            <person name="Lipun K."/>
        </authorList>
    </citation>
    <scope>NUCLEOTIDE SEQUENCE [LARGE SCALE GENOMIC DNA]</scope>
    <source>
        <strain evidence="2 3">NBRC 106415</strain>
    </source>
</reference>
<proteinExistence type="predicted"/>